<sequence>MGQEGRQRRGDYPSWRRPRSAVRSSVGNPLRGGLFLPAPAGRQASPPPKCPAARCSGVRPMHGSLELTSRCPARSSVFSTEDGWCTTAWCSINPPQTKLWMPRLSSILANSASPRAAAENRAAVPRRSQRRVKICAVSVSRSKTDRRRFVRCREEGSDGFRVCAPMCNRSSFGRERRGIVFVFVLCCVALVVVRGDGVEREEERGVRHLVRYCDMIGSDNEVAHAWCMHAWRGWESPVWNFSE</sequence>
<dbReference type="AlphaFoldDB" id="A0A3N4JFS6"/>
<evidence type="ECO:0000313" key="2">
    <source>
        <dbReference type="EMBL" id="RPA97115.1"/>
    </source>
</evidence>
<keyword evidence="3" id="KW-1185">Reference proteome</keyword>
<accession>A0A3N4JFS6</accession>
<dbReference type="Proteomes" id="UP000276215">
    <property type="component" value="Unassembled WGS sequence"/>
</dbReference>
<feature type="compositionally biased region" description="Basic and acidic residues" evidence="1">
    <location>
        <begin position="1"/>
        <end position="11"/>
    </location>
</feature>
<gene>
    <name evidence="2" type="ORF">L873DRAFT_1149333</name>
</gene>
<proteinExistence type="predicted"/>
<organism evidence="2 3">
    <name type="scientific">Choiromyces venosus 120613-1</name>
    <dbReference type="NCBI Taxonomy" id="1336337"/>
    <lineage>
        <taxon>Eukaryota</taxon>
        <taxon>Fungi</taxon>
        <taxon>Dikarya</taxon>
        <taxon>Ascomycota</taxon>
        <taxon>Pezizomycotina</taxon>
        <taxon>Pezizomycetes</taxon>
        <taxon>Pezizales</taxon>
        <taxon>Tuberaceae</taxon>
        <taxon>Choiromyces</taxon>
    </lineage>
</organism>
<reference evidence="2 3" key="1">
    <citation type="journal article" date="2018" name="Nat. Ecol. Evol.">
        <title>Pezizomycetes genomes reveal the molecular basis of ectomycorrhizal truffle lifestyle.</title>
        <authorList>
            <person name="Murat C."/>
            <person name="Payen T."/>
            <person name="Noel B."/>
            <person name="Kuo A."/>
            <person name="Morin E."/>
            <person name="Chen J."/>
            <person name="Kohler A."/>
            <person name="Krizsan K."/>
            <person name="Balestrini R."/>
            <person name="Da Silva C."/>
            <person name="Montanini B."/>
            <person name="Hainaut M."/>
            <person name="Levati E."/>
            <person name="Barry K.W."/>
            <person name="Belfiori B."/>
            <person name="Cichocki N."/>
            <person name="Clum A."/>
            <person name="Dockter R.B."/>
            <person name="Fauchery L."/>
            <person name="Guy J."/>
            <person name="Iotti M."/>
            <person name="Le Tacon F."/>
            <person name="Lindquist E.A."/>
            <person name="Lipzen A."/>
            <person name="Malagnac F."/>
            <person name="Mello A."/>
            <person name="Molinier V."/>
            <person name="Miyauchi S."/>
            <person name="Poulain J."/>
            <person name="Riccioni C."/>
            <person name="Rubini A."/>
            <person name="Sitrit Y."/>
            <person name="Splivallo R."/>
            <person name="Traeger S."/>
            <person name="Wang M."/>
            <person name="Zifcakova L."/>
            <person name="Wipf D."/>
            <person name="Zambonelli A."/>
            <person name="Paolocci F."/>
            <person name="Nowrousian M."/>
            <person name="Ottonello S."/>
            <person name="Baldrian P."/>
            <person name="Spatafora J.W."/>
            <person name="Henrissat B."/>
            <person name="Nagy L.G."/>
            <person name="Aury J.M."/>
            <person name="Wincker P."/>
            <person name="Grigoriev I.V."/>
            <person name="Bonfante P."/>
            <person name="Martin F.M."/>
        </authorList>
    </citation>
    <scope>NUCLEOTIDE SEQUENCE [LARGE SCALE GENOMIC DNA]</scope>
    <source>
        <strain evidence="2 3">120613-1</strain>
    </source>
</reference>
<protein>
    <submittedName>
        <fullName evidence="2">Uncharacterized protein</fullName>
    </submittedName>
</protein>
<dbReference type="EMBL" id="ML120407">
    <property type="protein sequence ID" value="RPA97115.1"/>
    <property type="molecule type" value="Genomic_DNA"/>
</dbReference>
<name>A0A3N4JFS6_9PEZI</name>
<evidence type="ECO:0000256" key="1">
    <source>
        <dbReference type="SAM" id="MobiDB-lite"/>
    </source>
</evidence>
<feature type="region of interest" description="Disordered" evidence="1">
    <location>
        <begin position="1"/>
        <end position="48"/>
    </location>
</feature>
<evidence type="ECO:0000313" key="3">
    <source>
        <dbReference type="Proteomes" id="UP000276215"/>
    </source>
</evidence>